<dbReference type="AlphaFoldDB" id="A0A085UVJ3"/>
<sequence>MTNSTSIFQRDPEAKRFLNDRLDWNLLRTFLVIGQEGSISRAAARLHLSQPAISQALKRLEEQLASELVVRRGPRITLSKAGEEVMQIAADLYGTVSRLGPALDAPAESVTGKIRLLSISRIQSRSYDDLLAQFHTEFPQVELEIDVLRSSDVISALLQKTASFGLSLCRTPQPRLEQRVMLEQRYAFFCGKRHRLFGRKNLALSDLQSENFVSFTSDQIGGNLSPLTVFRDQQGFTGRIVASSPSLDEILRLVGAGYGIGCLPEHIVAADVQADEIWRLPPWEGVSDVNVYLLWNREQKMTRAESVFLERFQQMLMTTEAADRF</sequence>
<dbReference type="Pfam" id="PF03466">
    <property type="entry name" value="LysR_substrate"/>
    <property type="match status" value="1"/>
</dbReference>
<dbReference type="SUPFAM" id="SSF46785">
    <property type="entry name" value="Winged helix' DNA-binding domain"/>
    <property type="match status" value="1"/>
</dbReference>
<dbReference type="InterPro" id="IPR005119">
    <property type="entry name" value="LysR_subst-bd"/>
</dbReference>
<dbReference type="InterPro" id="IPR036390">
    <property type="entry name" value="WH_DNA-bd_sf"/>
</dbReference>
<dbReference type="GO" id="GO:0003700">
    <property type="term" value="F:DNA-binding transcription factor activity"/>
    <property type="evidence" value="ECO:0007669"/>
    <property type="project" value="InterPro"/>
</dbReference>
<dbReference type="PATRIC" id="fig|317.174.peg.4921"/>
<evidence type="ECO:0000256" key="1">
    <source>
        <dbReference type="ARBA" id="ARBA00009437"/>
    </source>
</evidence>
<evidence type="ECO:0000256" key="2">
    <source>
        <dbReference type="ARBA" id="ARBA00023015"/>
    </source>
</evidence>
<dbReference type="Pfam" id="PF00126">
    <property type="entry name" value="HTH_1"/>
    <property type="match status" value="1"/>
</dbReference>
<evidence type="ECO:0000256" key="3">
    <source>
        <dbReference type="ARBA" id="ARBA00023125"/>
    </source>
</evidence>
<dbReference type="Gene3D" id="1.10.10.10">
    <property type="entry name" value="Winged helix-like DNA-binding domain superfamily/Winged helix DNA-binding domain"/>
    <property type="match status" value="1"/>
</dbReference>
<comment type="similarity">
    <text evidence="1">Belongs to the LysR transcriptional regulatory family.</text>
</comment>
<dbReference type="InterPro" id="IPR036388">
    <property type="entry name" value="WH-like_DNA-bd_sf"/>
</dbReference>
<keyword evidence="2" id="KW-0805">Transcription regulation</keyword>
<dbReference type="InterPro" id="IPR000847">
    <property type="entry name" value="LysR_HTH_N"/>
</dbReference>
<feature type="domain" description="HTH lysR-type" evidence="5">
    <location>
        <begin position="22"/>
        <end position="79"/>
    </location>
</feature>
<proteinExistence type="inferred from homology"/>
<dbReference type="Proteomes" id="UP000028643">
    <property type="component" value="Unassembled WGS sequence"/>
</dbReference>
<dbReference type="EMBL" id="JPQT01000130">
    <property type="protein sequence ID" value="KFE47206.1"/>
    <property type="molecule type" value="Genomic_DNA"/>
</dbReference>
<comment type="caution">
    <text evidence="6">The sequence shown here is derived from an EMBL/GenBank/DDBJ whole genome shotgun (WGS) entry which is preliminary data.</text>
</comment>
<dbReference type="Gene3D" id="3.40.190.290">
    <property type="match status" value="1"/>
</dbReference>
<organism evidence="6 7">
    <name type="scientific">Pseudomonas syringae</name>
    <dbReference type="NCBI Taxonomy" id="317"/>
    <lineage>
        <taxon>Bacteria</taxon>
        <taxon>Pseudomonadati</taxon>
        <taxon>Pseudomonadota</taxon>
        <taxon>Gammaproteobacteria</taxon>
        <taxon>Pseudomonadales</taxon>
        <taxon>Pseudomonadaceae</taxon>
        <taxon>Pseudomonas</taxon>
    </lineage>
</organism>
<dbReference type="SUPFAM" id="SSF53850">
    <property type="entry name" value="Periplasmic binding protein-like II"/>
    <property type="match status" value="1"/>
</dbReference>
<name>A0A085UVJ3_PSESX</name>
<dbReference type="CDD" id="cd05466">
    <property type="entry name" value="PBP2_LTTR_substrate"/>
    <property type="match status" value="1"/>
</dbReference>
<evidence type="ECO:0000313" key="6">
    <source>
        <dbReference type="EMBL" id="KFE47206.1"/>
    </source>
</evidence>
<accession>A0A085UVJ3</accession>
<evidence type="ECO:0000313" key="7">
    <source>
        <dbReference type="Proteomes" id="UP000028643"/>
    </source>
</evidence>
<dbReference type="PANTHER" id="PTHR30126">
    <property type="entry name" value="HTH-TYPE TRANSCRIPTIONAL REGULATOR"/>
    <property type="match status" value="1"/>
</dbReference>
<dbReference type="PANTHER" id="PTHR30126:SF40">
    <property type="entry name" value="HTH-TYPE TRANSCRIPTIONAL REGULATOR GLTR"/>
    <property type="match status" value="1"/>
</dbReference>
<keyword evidence="3" id="KW-0238">DNA-binding</keyword>
<dbReference type="PROSITE" id="PS50931">
    <property type="entry name" value="HTH_LYSR"/>
    <property type="match status" value="1"/>
</dbReference>
<keyword evidence="4" id="KW-0804">Transcription</keyword>
<gene>
    <name evidence="6" type="ORF">IV02_24070</name>
</gene>
<dbReference type="RefSeq" id="WP_047578245.1">
    <property type="nucleotide sequence ID" value="NZ_JPQT01000130.1"/>
</dbReference>
<reference evidence="6 7" key="1">
    <citation type="submission" date="2014-07" db="EMBL/GenBank/DDBJ databases">
        <title>Draft Genome Sequences of Environmental Pseudomonas syringae strains.</title>
        <authorList>
            <person name="Baltrus D.A."/>
            <person name="Berge O."/>
            <person name="Morris C."/>
        </authorList>
    </citation>
    <scope>NUCLEOTIDE SEQUENCE [LARGE SCALE GENOMIC DNA]</scope>
    <source>
        <strain evidence="6 7">CEB003</strain>
    </source>
</reference>
<protein>
    <submittedName>
        <fullName evidence="6">LysR family transcriptional regulator</fullName>
    </submittedName>
</protein>
<dbReference type="GO" id="GO:0000976">
    <property type="term" value="F:transcription cis-regulatory region binding"/>
    <property type="evidence" value="ECO:0007669"/>
    <property type="project" value="TreeGrafter"/>
</dbReference>
<evidence type="ECO:0000256" key="4">
    <source>
        <dbReference type="ARBA" id="ARBA00023163"/>
    </source>
</evidence>
<dbReference type="PRINTS" id="PR00039">
    <property type="entry name" value="HTHLYSR"/>
</dbReference>
<evidence type="ECO:0000259" key="5">
    <source>
        <dbReference type="PROSITE" id="PS50931"/>
    </source>
</evidence>